<sequence>MGKSTYENLTRAGYQAEQSLEVRKTVATREQGKKYTLDIQGNLRSAVFKVDGYIIKTGVKCDKLVIVQTSAEPEETWTQIFVELKGHDAIHGMKQLLATANNPTFDSFSNRQRKARLVATSFPTNKANPKMEKLKIEFAKLNVDYKNIKSGQTDCL</sequence>
<name>A0A096AHY2_9BACT</name>
<dbReference type="EMBL" id="JRNS01000427">
    <property type="protein sequence ID" value="KGF46176.1"/>
    <property type="molecule type" value="Genomic_DNA"/>
</dbReference>
<proteinExistence type="predicted"/>
<reference evidence="1 2" key="1">
    <citation type="submission" date="2014-07" db="EMBL/GenBank/DDBJ databases">
        <authorList>
            <person name="McCorrison J."/>
            <person name="Sanka R."/>
            <person name="Torralba M."/>
            <person name="Gillis M."/>
            <person name="Haft D.H."/>
            <person name="Methe B."/>
            <person name="Sutton G."/>
            <person name="Nelson K.E."/>
        </authorList>
    </citation>
    <scope>NUCLEOTIDE SEQUENCE [LARGE SCALE GENOMIC DNA]</scope>
    <source>
        <strain evidence="1 2">DNF00666</strain>
    </source>
</reference>
<dbReference type="Proteomes" id="UP000029578">
    <property type="component" value="Unassembled WGS sequence"/>
</dbReference>
<comment type="caution">
    <text evidence="1">The sequence shown here is derived from an EMBL/GenBank/DDBJ whole genome shotgun (WGS) entry which is preliminary data.</text>
</comment>
<accession>A0A096AHY2</accession>
<evidence type="ECO:0000313" key="2">
    <source>
        <dbReference type="Proteomes" id="UP000029578"/>
    </source>
</evidence>
<protein>
    <submittedName>
        <fullName evidence="1">Uncharacterized protein</fullName>
    </submittedName>
</protein>
<gene>
    <name evidence="1" type="ORF">HMPREF0661_08730</name>
</gene>
<organism evidence="1 2">
    <name type="scientific">Prevotella melaninogenica DNF00666</name>
    <dbReference type="NCBI Taxonomy" id="1401073"/>
    <lineage>
        <taxon>Bacteria</taxon>
        <taxon>Pseudomonadati</taxon>
        <taxon>Bacteroidota</taxon>
        <taxon>Bacteroidia</taxon>
        <taxon>Bacteroidales</taxon>
        <taxon>Prevotellaceae</taxon>
        <taxon>Prevotella</taxon>
    </lineage>
</organism>
<dbReference type="AlphaFoldDB" id="A0A096AHY2"/>
<evidence type="ECO:0000313" key="1">
    <source>
        <dbReference type="EMBL" id="KGF46176.1"/>
    </source>
</evidence>
<dbReference type="RefSeq" id="WP_052046507.1">
    <property type="nucleotide sequence ID" value="NZ_JRNS01000427.1"/>
</dbReference>